<protein>
    <submittedName>
        <fullName evidence="2">Uncharacterized protein</fullName>
    </submittedName>
</protein>
<organism evidence="2 3">
    <name type="scientific">Nelumbo nucifera</name>
    <name type="common">Sacred lotus</name>
    <dbReference type="NCBI Taxonomy" id="4432"/>
    <lineage>
        <taxon>Eukaryota</taxon>
        <taxon>Viridiplantae</taxon>
        <taxon>Streptophyta</taxon>
        <taxon>Embryophyta</taxon>
        <taxon>Tracheophyta</taxon>
        <taxon>Spermatophyta</taxon>
        <taxon>Magnoliopsida</taxon>
        <taxon>Proteales</taxon>
        <taxon>Nelumbonaceae</taxon>
        <taxon>Nelumbo</taxon>
    </lineage>
</organism>
<dbReference type="Proteomes" id="UP000607653">
    <property type="component" value="Unassembled WGS sequence"/>
</dbReference>
<keyword evidence="1" id="KW-0472">Membrane</keyword>
<name>A0A822XW40_NELNU</name>
<keyword evidence="3" id="KW-1185">Reference proteome</keyword>
<evidence type="ECO:0000256" key="1">
    <source>
        <dbReference type="SAM" id="Phobius"/>
    </source>
</evidence>
<proteinExistence type="predicted"/>
<comment type="caution">
    <text evidence="2">The sequence shown here is derived from an EMBL/GenBank/DDBJ whole genome shotgun (WGS) entry which is preliminary data.</text>
</comment>
<sequence length="81" mass="9497">MDKTGLEFSLSSNFVISTMIFTLLQMLWQVPFLLWHIYCICFNIKTDEWVSRFKIIVEDHIQVLWSLGPIHCITAIQGAQH</sequence>
<keyword evidence="1" id="KW-0812">Transmembrane</keyword>
<keyword evidence="1" id="KW-1133">Transmembrane helix</keyword>
<evidence type="ECO:0000313" key="2">
    <source>
        <dbReference type="EMBL" id="DAD25854.1"/>
    </source>
</evidence>
<gene>
    <name evidence="2" type="ORF">HUJ06_027322</name>
</gene>
<dbReference type="EMBL" id="DUZY01000002">
    <property type="protein sequence ID" value="DAD25854.1"/>
    <property type="molecule type" value="Genomic_DNA"/>
</dbReference>
<accession>A0A822XW40</accession>
<reference evidence="2 3" key="1">
    <citation type="journal article" date="2020" name="Mol. Biol. Evol.">
        <title>Distinct Expression and Methylation Patterns for Genes with Different Fates following a Single Whole-Genome Duplication in Flowering Plants.</title>
        <authorList>
            <person name="Shi T."/>
            <person name="Rahmani R.S."/>
            <person name="Gugger P.F."/>
            <person name="Wang M."/>
            <person name="Li H."/>
            <person name="Zhang Y."/>
            <person name="Li Z."/>
            <person name="Wang Q."/>
            <person name="Van de Peer Y."/>
            <person name="Marchal K."/>
            <person name="Chen J."/>
        </authorList>
    </citation>
    <scope>NUCLEOTIDE SEQUENCE [LARGE SCALE GENOMIC DNA]</scope>
    <source>
        <tissue evidence="2">Leaf</tissue>
    </source>
</reference>
<evidence type="ECO:0000313" key="3">
    <source>
        <dbReference type="Proteomes" id="UP000607653"/>
    </source>
</evidence>
<feature type="transmembrane region" description="Helical" evidence="1">
    <location>
        <begin position="20"/>
        <end position="44"/>
    </location>
</feature>
<dbReference type="AlphaFoldDB" id="A0A822XW40"/>